<dbReference type="Gene3D" id="1.20.120.1750">
    <property type="match status" value="1"/>
</dbReference>
<evidence type="ECO:0000313" key="12">
    <source>
        <dbReference type="Proteomes" id="UP000054481"/>
    </source>
</evidence>
<dbReference type="GO" id="GO:0016740">
    <property type="term" value="F:transferase activity"/>
    <property type="evidence" value="ECO:0007669"/>
    <property type="project" value="UniProtKB-KW"/>
</dbReference>
<evidence type="ECO:0000259" key="10">
    <source>
        <dbReference type="PROSITE" id="PS51873"/>
    </source>
</evidence>
<feature type="region of interest" description="Disordered" evidence="8">
    <location>
        <begin position="1"/>
        <end position="25"/>
    </location>
</feature>
<comment type="pathway">
    <text evidence="1">Protein modification; protein ubiquitination.</text>
</comment>
<dbReference type="GO" id="GO:0008270">
    <property type="term" value="F:zinc ion binding"/>
    <property type="evidence" value="ECO:0007669"/>
    <property type="project" value="UniProtKB-KW"/>
</dbReference>
<keyword evidence="6" id="KW-0833">Ubl conjugation pathway</keyword>
<dbReference type="PANTHER" id="PTHR22770">
    <property type="entry name" value="UBIQUITIN CONJUGATING ENZYME 7 INTERACTING PROTEIN-RELATED"/>
    <property type="match status" value="1"/>
</dbReference>
<protein>
    <recommendedName>
        <fullName evidence="10">RING-type domain-containing protein</fullName>
    </recommendedName>
</protein>
<evidence type="ECO:0000256" key="1">
    <source>
        <dbReference type="ARBA" id="ARBA00004906"/>
    </source>
</evidence>
<gene>
    <name evidence="11" type="ORF">HIM_09711</name>
</gene>
<keyword evidence="12" id="KW-1185">Reference proteome</keyword>
<evidence type="ECO:0000256" key="2">
    <source>
        <dbReference type="ARBA" id="ARBA00022679"/>
    </source>
</evidence>
<keyword evidence="9" id="KW-0472">Membrane</keyword>
<keyword evidence="2" id="KW-0808">Transferase</keyword>
<evidence type="ECO:0000256" key="8">
    <source>
        <dbReference type="SAM" id="MobiDB-lite"/>
    </source>
</evidence>
<dbReference type="PROSITE" id="PS51873">
    <property type="entry name" value="TRIAD"/>
    <property type="match status" value="1"/>
</dbReference>
<dbReference type="InterPro" id="IPR058758">
    <property type="entry name" value="UBA_RNF216"/>
</dbReference>
<dbReference type="EMBL" id="KQ030600">
    <property type="protein sequence ID" value="KJZ70918.1"/>
    <property type="molecule type" value="Genomic_DNA"/>
</dbReference>
<keyword evidence="5" id="KW-0863">Zinc-finger</keyword>
<dbReference type="OrthoDB" id="10009520at2759"/>
<dbReference type="CDD" id="cd16630">
    <property type="entry name" value="RING-HC_RBR_RNF216"/>
    <property type="match status" value="1"/>
</dbReference>
<feature type="transmembrane region" description="Helical" evidence="9">
    <location>
        <begin position="400"/>
        <end position="425"/>
    </location>
</feature>
<dbReference type="Proteomes" id="UP000054481">
    <property type="component" value="Unassembled WGS sequence"/>
</dbReference>
<evidence type="ECO:0000256" key="6">
    <source>
        <dbReference type="ARBA" id="ARBA00022786"/>
    </source>
</evidence>
<dbReference type="SUPFAM" id="SSF57850">
    <property type="entry name" value="RING/U-box"/>
    <property type="match status" value="1"/>
</dbReference>
<dbReference type="InterPro" id="IPR051628">
    <property type="entry name" value="LUBAC_E3_Ligases"/>
</dbReference>
<dbReference type="CDD" id="cd20353">
    <property type="entry name" value="Rcat_RBR_RNF216"/>
    <property type="match status" value="1"/>
</dbReference>
<dbReference type="Pfam" id="PF26191">
    <property type="entry name" value="RING-HC_RBR_RNF216"/>
    <property type="match status" value="1"/>
</dbReference>
<dbReference type="InterPro" id="IPR044066">
    <property type="entry name" value="TRIAD_supradom"/>
</dbReference>
<dbReference type="InterPro" id="IPR047544">
    <property type="entry name" value="RING-HC_RBR_RNF216"/>
</dbReference>
<evidence type="ECO:0000256" key="3">
    <source>
        <dbReference type="ARBA" id="ARBA00022723"/>
    </source>
</evidence>
<feature type="domain" description="RING-type" evidence="10">
    <location>
        <begin position="262"/>
        <end position="555"/>
    </location>
</feature>
<keyword evidence="3" id="KW-0479">Metal-binding</keyword>
<dbReference type="Pfam" id="PF26112">
    <property type="entry name" value="UBA_RNF216"/>
    <property type="match status" value="1"/>
</dbReference>
<keyword evidence="7" id="KW-0862">Zinc</keyword>
<sequence>MVFSGLLSSSDKSPAIRSKPTTASSESLRPDFIFDEAQLPCVPPERPNLRDLNNSLAALAAVFPDIQIEVFRELLSSFDGESRLALVADALLKNRVAWVKGRWRTVGDVLSDDGKALPRADVFRSQEYISAVRSLAWQEFRGLSRSTINAVLAECNYAYLDARQTLVSLSSKSWRFTISSIFLRRRPIGTGEAEHHPLVIWRSSGQGSIFPAVRSTGSAELDRELYDTLIRPLKERDRKERETRDHGLAVLLNNEEAEQAGATHECTCCFVTAAFEEFTSCNQQGHMVCYRCVQHSIKEALFGQAWLSSIDTDTGTLKCVAVEADGCAGSIPSDHLHRALMEDKSGPDLLHRLDRRLAEHSLIASKLPLVHCPFCSYIEVDDVCVPPRAGRLRPKKENAFGMAVFALVASFLLLSLPFAMLAALACALLCSSPPVWQWLCNEWDMAICRHHRRRRGLRFSCRNPQCLRQSCLSCHKSWTDIHVCNESSLVALRTQVEQAMSMAIKRVCPRCNTSFVKNTGCNKLTCPCGYKMCYVCRADLSDQGYRHFCDHFRPDGDPRPCRECDRCNLWETEDVEQVLREARVEAERRWKEREKRELSGAEKAYLETGMARRRTNASSIGRILGGDTPSFADLLDFVIDNLYS</sequence>
<dbReference type="InterPro" id="IPR047546">
    <property type="entry name" value="Rcat_RBR_RNF216"/>
</dbReference>
<name>A0A0F7ZS84_9HYPO</name>
<dbReference type="AlphaFoldDB" id="A0A0F7ZS84"/>
<keyword evidence="9" id="KW-1133">Transmembrane helix</keyword>
<dbReference type="PANTHER" id="PTHR22770:SF42">
    <property type="entry name" value="FINGER PROTEIN (ZIN), PUTATIVE (AFU_ORTHOLOGUE AFUA_4G03910)-RELATED"/>
    <property type="match status" value="1"/>
</dbReference>
<evidence type="ECO:0000256" key="7">
    <source>
        <dbReference type="ARBA" id="ARBA00022833"/>
    </source>
</evidence>
<evidence type="ECO:0000256" key="4">
    <source>
        <dbReference type="ARBA" id="ARBA00022737"/>
    </source>
</evidence>
<evidence type="ECO:0000256" key="5">
    <source>
        <dbReference type="ARBA" id="ARBA00022771"/>
    </source>
</evidence>
<keyword evidence="9" id="KW-0812">Transmembrane</keyword>
<evidence type="ECO:0000256" key="9">
    <source>
        <dbReference type="SAM" id="Phobius"/>
    </source>
</evidence>
<proteinExistence type="predicted"/>
<evidence type="ECO:0000313" key="11">
    <source>
        <dbReference type="EMBL" id="KJZ70918.1"/>
    </source>
</evidence>
<accession>A0A0F7ZS84</accession>
<dbReference type="Pfam" id="PF26200">
    <property type="entry name" value="Rcat_RNF216"/>
    <property type="match status" value="1"/>
</dbReference>
<reference evidence="11 12" key="1">
    <citation type="journal article" date="2014" name="Genome Biol. Evol.">
        <title>Comparative genomics and transcriptomics analyses reveal divergent lifestyle features of nematode endoparasitic fungus Hirsutella minnesotensis.</title>
        <authorList>
            <person name="Lai Y."/>
            <person name="Liu K."/>
            <person name="Zhang X."/>
            <person name="Zhang X."/>
            <person name="Li K."/>
            <person name="Wang N."/>
            <person name="Shu C."/>
            <person name="Wu Y."/>
            <person name="Wang C."/>
            <person name="Bushley K.E."/>
            <person name="Xiang M."/>
            <person name="Liu X."/>
        </authorList>
    </citation>
    <scope>NUCLEOTIDE SEQUENCE [LARGE SCALE GENOMIC DNA]</scope>
    <source>
        <strain evidence="11 12">3608</strain>
    </source>
</reference>
<feature type="compositionally biased region" description="Polar residues" evidence="8">
    <location>
        <begin position="1"/>
        <end position="12"/>
    </location>
</feature>
<keyword evidence="4" id="KW-0677">Repeat</keyword>
<organism evidence="11 12">
    <name type="scientific">Hirsutella minnesotensis 3608</name>
    <dbReference type="NCBI Taxonomy" id="1043627"/>
    <lineage>
        <taxon>Eukaryota</taxon>
        <taxon>Fungi</taxon>
        <taxon>Dikarya</taxon>
        <taxon>Ascomycota</taxon>
        <taxon>Pezizomycotina</taxon>
        <taxon>Sordariomycetes</taxon>
        <taxon>Hypocreomycetidae</taxon>
        <taxon>Hypocreales</taxon>
        <taxon>Ophiocordycipitaceae</taxon>
        <taxon>Hirsutella</taxon>
    </lineage>
</organism>